<dbReference type="SUPFAM" id="SSF54768">
    <property type="entry name" value="dsRNA-binding domain-like"/>
    <property type="match status" value="1"/>
</dbReference>
<dbReference type="Pfam" id="PF14622">
    <property type="entry name" value="Ribonucleas_3_3"/>
    <property type="match status" value="1"/>
</dbReference>
<dbReference type="EC" id="3.1.26.3" evidence="9"/>
<keyword evidence="9" id="KW-0699">rRNA-binding</keyword>
<keyword evidence="7 9" id="KW-0378">Hydrolase</keyword>
<name>A0A1G2RN01_9BACT</name>
<feature type="region of interest" description="Disordered" evidence="10">
    <location>
        <begin position="203"/>
        <end position="229"/>
    </location>
</feature>
<comment type="subcellular location">
    <subcellularLocation>
        <location evidence="9">Cytoplasm</location>
    </subcellularLocation>
</comment>
<evidence type="ECO:0000256" key="1">
    <source>
        <dbReference type="ARBA" id="ARBA00000109"/>
    </source>
</evidence>
<dbReference type="Gene3D" id="3.30.160.20">
    <property type="match status" value="1"/>
</dbReference>
<evidence type="ECO:0000259" key="12">
    <source>
        <dbReference type="PROSITE" id="PS50142"/>
    </source>
</evidence>
<evidence type="ECO:0000256" key="3">
    <source>
        <dbReference type="ARBA" id="ARBA00022552"/>
    </source>
</evidence>
<dbReference type="GO" id="GO:0005737">
    <property type="term" value="C:cytoplasm"/>
    <property type="evidence" value="ECO:0007669"/>
    <property type="project" value="UniProtKB-SubCell"/>
</dbReference>
<evidence type="ECO:0000256" key="4">
    <source>
        <dbReference type="ARBA" id="ARBA00022664"/>
    </source>
</evidence>
<dbReference type="GO" id="GO:0006397">
    <property type="term" value="P:mRNA processing"/>
    <property type="evidence" value="ECO:0007669"/>
    <property type="project" value="UniProtKB-UniRule"/>
</dbReference>
<dbReference type="EMBL" id="MHUG01000012">
    <property type="protein sequence ID" value="OHA73401.1"/>
    <property type="molecule type" value="Genomic_DNA"/>
</dbReference>
<dbReference type="InterPro" id="IPR036389">
    <property type="entry name" value="RNase_III_sf"/>
</dbReference>
<dbReference type="SMART" id="SM00535">
    <property type="entry name" value="RIBOc"/>
    <property type="match status" value="1"/>
</dbReference>
<dbReference type="PROSITE" id="PS50137">
    <property type="entry name" value="DS_RBD"/>
    <property type="match status" value="1"/>
</dbReference>
<dbReference type="InterPro" id="IPR011907">
    <property type="entry name" value="RNase_III"/>
</dbReference>
<comment type="function">
    <text evidence="9">Digests double-stranded RNA. Involved in the processing of primary rRNA transcript to yield the immediate precursors to the large and small rRNAs (23S and 16S). Processes some mRNAs, and tRNAs when they are encoded in the rRNA operon. Processes pre-crRNA and tracrRNA of type II CRISPR loci if present in the organism.</text>
</comment>
<comment type="cofactor">
    <cofactor evidence="9">
        <name>Mg(2+)</name>
        <dbReference type="ChEBI" id="CHEBI:18420"/>
    </cofactor>
</comment>
<comment type="catalytic activity">
    <reaction evidence="1 9">
        <text>Endonucleolytic cleavage to 5'-phosphomonoester.</text>
        <dbReference type="EC" id="3.1.26.3"/>
    </reaction>
</comment>
<dbReference type="Proteomes" id="UP000176917">
    <property type="component" value="Unassembled WGS sequence"/>
</dbReference>
<feature type="domain" description="RNase III" evidence="12">
    <location>
        <begin position="3"/>
        <end position="132"/>
    </location>
</feature>
<dbReference type="GO" id="GO:0010468">
    <property type="term" value="P:regulation of gene expression"/>
    <property type="evidence" value="ECO:0007669"/>
    <property type="project" value="TreeGrafter"/>
</dbReference>
<dbReference type="NCBIfam" id="TIGR02191">
    <property type="entry name" value="RNaseIII"/>
    <property type="match status" value="1"/>
</dbReference>
<dbReference type="GO" id="GO:0006364">
    <property type="term" value="P:rRNA processing"/>
    <property type="evidence" value="ECO:0007669"/>
    <property type="project" value="UniProtKB-UniRule"/>
</dbReference>
<evidence type="ECO:0000313" key="14">
    <source>
        <dbReference type="Proteomes" id="UP000176917"/>
    </source>
</evidence>
<evidence type="ECO:0000256" key="10">
    <source>
        <dbReference type="SAM" id="MobiDB-lite"/>
    </source>
</evidence>
<dbReference type="SUPFAM" id="SSF69065">
    <property type="entry name" value="RNase III domain-like"/>
    <property type="match status" value="1"/>
</dbReference>
<dbReference type="InterPro" id="IPR000999">
    <property type="entry name" value="RNase_III_dom"/>
</dbReference>
<keyword evidence="5 9" id="KW-0540">Nuclease</keyword>
<evidence type="ECO:0000256" key="9">
    <source>
        <dbReference type="HAMAP-Rule" id="MF_00104"/>
    </source>
</evidence>
<organism evidence="13 14">
    <name type="scientific">Candidatus Wildermuthbacteria bacterium RIFCSPLOWO2_01_FULL_48_16</name>
    <dbReference type="NCBI Taxonomy" id="1802461"/>
    <lineage>
        <taxon>Bacteria</taxon>
        <taxon>Candidatus Wildermuthiibacteriota</taxon>
    </lineage>
</organism>
<feature type="active site" evidence="9">
    <location>
        <position position="121"/>
    </location>
</feature>
<proteinExistence type="inferred from homology"/>
<comment type="caution">
    <text evidence="13">The sequence shown here is derived from an EMBL/GenBank/DDBJ whole genome shotgun (WGS) entry which is preliminary data.</text>
</comment>
<dbReference type="STRING" id="1802461.A3B24_02205"/>
<feature type="domain" description="DRBM" evidence="11">
    <location>
        <begin position="159"/>
        <end position="224"/>
    </location>
</feature>
<keyword evidence="9" id="KW-0479">Metal-binding</keyword>
<gene>
    <name evidence="9" type="primary">rnc</name>
    <name evidence="13" type="ORF">A3B24_02205</name>
</gene>
<evidence type="ECO:0000259" key="11">
    <source>
        <dbReference type="PROSITE" id="PS50137"/>
    </source>
</evidence>
<dbReference type="GO" id="GO:0046872">
    <property type="term" value="F:metal ion binding"/>
    <property type="evidence" value="ECO:0007669"/>
    <property type="project" value="UniProtKB-KW"/>
</dbReference>
<sequence>MDWEKLENSLGVSFRNKDFLTNAFVHRSYLNENPSFHLPHNERIEFLGDAVIELAVTKYLFNQYPDKPEGELTTWRAALVKATALSDLAKELGFGDYLLLSRGEAKEGGKARDEILSNTMEAFMGALYLDQGFEICEEFIGKHLLPKLEGIIKNKLFQDGKSRFQEVAQEKTGITPIYKALKEWGPDHQKQFRVGVFLEEEKAGEGEGSSKQEAEEAAAKNALKNKHWH</sequence>
<feature type="binding site" evidence="9">
    <location>
        <position position="118"/>
    </location>
    <ligand>
        <name>Mg(2+)</name>
        <dbReference type="ChEBI" id="CHEBI:18420"/>
    </ligand>
</feature>
<protein>
    <recommendedName>
        <fullName evidence="9">Ribonuclease 3</fullName>
        <ecNumber evidence="9">3.1.26.3</ecNumber>
    </recommendedName>
    <alternativeName>
        <fullName evidence="9">Ribonuclease III</fullName>
        <shortName evidence="9">RNase III</shortName>
    </alternativeName>
</protein>
<dbReference type="HAMAP" id="MF_00104">
    <property type="entry name" value="RNase_III"/>
    <property type="match status" value="1"/>
</dbReference>
<reference evidence="13 14" key="1">
    <citation type="journal article" date="2016" name="Nat. Commun.">
        <title>Thousands of microbial genomes shed light on interconnected biogeochemical processes in an aquifer system.</title>
        <authorList>
            <person name="Anantharaman K."/>
            <person name="Brown C.T."/>
            <person name="Hug L.A."/>
            <person name="Sharon I."/>
            <person name="Castelle C.J."/>
            <person name="Probst A.J."/>
            <person name="Thomas B.C."/>
            <person name="Singh A."/>
            <person name="Wilkins M.J."/>
            <person name="Karaoz U."/>
            <person name="Brodie E.L."/>
            <person name="Williams K.H."/>
            <person name="Hubbard S.S."/>
            <person name="Banfield J.F."/>
        </authorList>
    </citation>
    <scope>NUCLEOTIDE SEQUENCE [LARGE SCALE GENOMIC DNA]</scope>
</reference>
<evidence type="ECO:0000256" key="7">
    <source>
        <dbReference type="ARBA" id="ARBA00022801"/>
    </source>
</evidence>
<feature type="compositionally biased region" description="Basic and acidic residues" evidence="10">
    <location>
        <begin position="203"/>
        <end position="218"/>
    </location>
</feature>
<dbReference type="Gene3D" id="1.10.1520.10">
    <property type="entry name" value="Ribonuclease III domain"/>
    <property type="match status" value="1"/>
</dbReference>
<dbReference type="GO" id="GO:0008033">
    <property type="term" value="P:tRNA processing"/>
    <property type="evidence" value="ECO:0007669"/>
    <property type="project" value="UniProtKB-KW"/>
</dbReference>
<dbReference type="FunFam" id="1.10.1520.10:FF:000001">
    <property type="entry name" value="Ribonuclease 3"/>
    <property type="match status" value="1"/>
</dbReference>
<keyword evidence="4 9" id="KW-0507">mRNA processing</keyword>
<dbReference type="PROSITE" id="PS50142">
    <property type="entry name" value="RNASE_3_2"/>
    <property type="match status" value="1"/>
</dbReference>
<dbReference type="CDD" id="cd00593">
    <property type="entry name" value="RIBOc"/>
    <property type="match status" value="1"/>
</dbReference>
<keyword evidence="8 9" id="KW-0694">RNA-binding</keyword>
<accession>A0A1G2RN01</accession>
<evidence type="ECO:0000313" key="13">
    <source>
        <dbReference type="EMBL" id="OHA73401.1"/>
    </source>
</evidence>
<dbReference type="SMART" id="SM00358">
    <property type="entry name" value="DSRM"/>
    <property type="match status" value="1"/>
</dbReference>
<keyword evidence="9" id="KW-0819">tRNA processing</keyword>
<evidence type="ECO:0000256" key="5">
    <source>
        <dbReference type="ARBA" id="ARBA00022722"/>
    </source>
</evidence>
<dbReference type="PANTHER" id="PTHR11207:SF0">
    <property type="entry name" value="RIBONUCLEASE 3"/>
    <property type="match status" value="1"/>
</dbReference>
<dbReference type="PANTHER" id="PTHR11207">
    <property type="entry name" value="RIBONUCLEASE III"/>
    <property type="match status" value="1"/>
</dbReference>
<comment type="subunit">
    <text evidence="9">Homodimer.</text>
</comment>
<keyword evidence="9" id="KW-0963">Cytoplasm</keyword>
<feature type="binding site" evidence="9">
    <location>
        <position position="45"/>
    </location>
    <ligand>
        <name>Mg(2+)</name>
        <dbReference type="ChEBI" id="CHEBI:18420"/>
    </ligand>
</feature>
<feature type="binding site" evidence="9">
    <location>
        <position position="121"/>
    </location>
    <ligand>
        <name>Mg(2+)</name>
        <dbReference type="ChEBI" id="CHEBI:18420"/>
    </ligand>
</feature>
<dbReference type="InterPro" id="IPR014720">
    <property type="entry name" value="dsRBD_dom"/>
</dbReference>
<dbReference type="Pfam" id="PF00035">
    <property type="entry name" value="dsrm"/>
    <property type="match status" value="1"/>
</dbReference>
<dbReference type="GO" id="GO:0004525">
    <property type="term" value="F:ribonuclease III activity"/>
    <property type="evidence" value="ECO:0007669"/>
    <property type="project" value="UniProtKB-UniRule"/>
</dbReference>
<keyword evidence="9" id="KW-0460">Magnesium</keyword>
<evidence type="ECO:0000256" key="6">
    <source>
        <dbReference type="ARBA" id="ARBA00022759"/>
    </source>
</evidence>
<evidence type="ECO:0000256" key="8">
    <source>
        <dbReference type="ARBA" id="ARBA00022884"/>
    </source>
</evidence>
<keyword evidence="3 9" id="KW-0698">rRNA processing</keyword>
<evidence type="ECO:0000256" key="2">
    <source>
        <dbReference type="ARBA" id="ARBA00010183"/>
    </source>
</evidence>
<keyword evidence="6 9" id="KW-0255">Endonuclease</keyword>
<dbReference type="GO" id="GO:0003725">
    <property type="term" value="F:double-stranded RNA binding"/>
    <property type="evidence" value="ECO:0007669"/>
    <property type="project" value="TreeGrafter"/>
</dbReference>
<comment type="similarity">
    <text evidence="2">Belongs to the ribonuclease III family.</text>
</comment>
<dbReference type="AlphaFoldDB" id="A0A1G2RN01"/>
<feature type="active site" evidence="9">
    <location>
        <position position="49"/>
    </location>
</feature>
<dbReference type="GO" id="GO:0019843">
    <property type="term" value="F:rRNA binding"/>
    <property type="evidence" value="ECO:0007669"/>
    <property type="project" value="UniProtKB-KW"/>
</dbReference>